<protein>
    <submittedName>
        <fullName evidence="1">Uncharacterized protein</fullName>
    </submittedName>
</protein>
<dbReference type="EMBL" id="BSYO01000003">
    <property type="protein sequence ID" value="GMH02102.1"/>
    <property type="molecule type" value="Genomic_DNA"/>
</dbReference>
<evidence type="ECO:0000313" key="1">
    <source>
        <dbReference type="EMBL" id="GMH02102.1"/>
    </source>
</evidence>
<organism evidence="1 2">
    <name type="scientific">Nepenthes gracilis</name>
    <name type="common">Slender pitcher plant</name>
    <dbReference type="NCBI Taxonomy" id="150966"/>
    <lineage>
        <taxon>Eukaryota</taxon>
        <taxon>Viridiplantae</taxon>
        <taxon>Streptophyta</taxon>
        <taxon>Embryophyta</taxon>
        <taxon>Tracheophyta</taxon>
        <taxon>Spermatophyta</taxon>
        <taxon>Magnoliopsida</taxon>
        <taxon>eudicotyledons</taxon>
        <taxon>Gunneridae</taxon>
        <taxon>Pentapetalae</taxon>
        <taxon>Caryophyllales</taxon>
        <taxon>Nepenthaceae</taxon>
        <taxon>Nepenthes</taxon>
    </lineage>
</organism>
<dbReference type="Proteomes" id="UP001279734">
    <property type="component" value="Unassembled WGS sequence"/>
</dbReference>
<reference evidence="1" key="1">
    <citation type="submission" date="2023-05" db="EMBL/GenBank/DDBJ databases">
        <title>Nepenthes gracilis genome sequencing.</title>
        <authorList>
            <person name="Fukushima K."/>
        </authorList>
    </citation>
    <scope>NUCLEOTIDE SEQUENCE</scope>
    <source>
        <strain evidence="1">SING2019-196</strain>
    </source>
</reference>
<dbReference type="AlphaFoldDB" id="A0AAD3S0I0"/>
<evidence type="ECO:0000313" key="2">
    <source>
        <dbReference type="Proteomes" id="UP001279734"/>
    </source>
</evidence>
<proteinExistence type="predicted"/>
<comment type="caution">
    <text evidence="1">The sequence shown here is derived from an EMBL/GenBank/DDBJ whole genome shotgun (WGS) entry which is preliminary data.</text>
</comment>
<sequence length="209" mass="23641">MYFNCWLTLRVWHGEWFRVADLALHWRTLEDRSADMAGGLGDLALLYLSDYAAAAFDSEHYRLASNLFALASDLCCPGEKMRIHVLQLSVYVLTYGCQAVCNSHPRTALVDFNLAFWRKATPGIGGFSSCLHADFNYVCLEWLIHCGWYCVACCWEKTLDMLCVVLVAGCCRQTAGLVLVLSSMPPLEFSWKNYPFVVCFDGLCCLRPF</sequence>
<name>A0AAD3S0I0_NEPGR</name>
<accession>A0AAD3S0I0</accession>
<gene>
    <name evidence="1" type="ORF">Nepgr_003941</name>
</gene>
<keyword evidence="2" id="KW-1185">Reference proteome</keyword>